<organism evidence="2 3">
    <name type="scientific">Pleurodeles waltl</name>
    <name type="common">Iberian ribbed newt</name>
    <dbReference type="NCBI Taxonomy" id="8319"/>
    <lineage>
        <taxon>Eukaryota</taxon>
        <taxon>Metazoa</taxon>
        <taxon>Chordata</taxon>
        <taxon>Craniata</taxon>
        <taxon>Vertebrata</taxon>
        <taxon>Euteleostomi</taxon>
        <taxon>Amphibia</taxon>
        <taxon>Batrachia</taxon>
        <taxon>Caudata</taxon>
        <taxon>Salamandroidea</taxon>
        <taxon>Salamandridae</taxon>
        <taxon>Pleurodelinae</taxon>
        <taxon>Pleurodeles</taxon>
    </lineage>
</organism>
<keyword evidence="3" id="KW-1185">Reference proteome</keyword>
<evidence type="ECO:0000256" key="1">
    <source>
        <dbReference type="SAM" id="MobiDB-lite"/>
    </source>
</evidence>
<protein>
    <submittedName>
        <fullName evidence="2">Uncharacterized protein</fullName>
    </submittedName>
</protein>
<gene>
    <name evidence="2" type="ORF">NDU88_010701</name>
</gene>
<evidence type="ECO:0000313" key="3">
    <source>
        <dbReference type="Proteomes" id="UP001066276"/>
    </source>
</evidence>
<dbReference type="EMBL" id="JANPWB010000009">
    <property type="protein sequence ID" value="KAJ1158005.1"/>
    <property type="molecule type" value="Genomic_DNA"/>
</dbReference>
<feature type="compositionally biased region" description="Polar residues" evidence="1">
    <location>
        <begin position="67"/>
        <end position="79"/>
    </location>
</feature>
<comment type="caution">
    <text evidence="2">The sequence shown here is derived from an EMBL/GenBank/DDBJ whole genome shotgun (WGS) entry which is preliminary data.</text>
</comment>
<dbReference type="AlphaFoldDB" id="A0AAV7S2N1"/>
<evidence type="ECO:0000313" key="2">
    <source>
        <dbReference type="EMBL" id="KAJ1158005.1"/>
    </source>
</evidence>
<name>A0AAV7S2N1_PLEWA</name>
<proteinExistence type="predicted"/>
<reference evidence="2" key="1">
    <citation type="journal article" date="2022" name="bioRxiv">
        <title>Sequencing and chromosome-scale assembly of the giantPleurodeles waltlgenome.</title>
        <authorList>
            <person name="Brown T."/>
            <person name="Elewa A."/>
            <person name="Iarovenko S."/>
            <person name="Subramanian E."/>
            <person name="Araus A.J."/>
            <person name="Petzold A."/>
            <person name="Susuki M."/>
            <person name="Suzuki K.-i.T."/>
            <person name="Hayashi T."/>
            <person name="Toyoda A."/>
            <person name="Oliveira C."/>
            <person name="Osipova E."/>
            <person name="Leigh N.D."/>
            <person name="Simon A."/>
            <person name="Yun M.H."/>
        </authorList>
    </citation>
    <scope>NUCLEOTIDE SEQUENCE</scope>
    <source>
        <strain evidence="2">20211129_DDA</strain>
        <tissue evidence="2">Liver</tissue>
    </source>
</reference>
<feature type="region of interest" description="Disordered" evidence="1">
    <location>
        <begin position="64"/>
        <end position="113"/>
    </location>
</feature>
<accession>A0AAV7S2N1</accession>
<sequence>MRVQIAEVLPPAFHAAAQATTTSDPILVVPVAWPRTAIASSPARHIIHRTDRPKGVKEYLRAFPHADSSSTDHVVQMSSADRGVTGPDGSHQYLRSQPGQLRHQPVHSRPSKD</sequence>
<dbReference type="Proteomes" id="UP001066276">
    <property type="component" value="Chromosome 5"/>
</dbReference>